<protein>
    <recommendedName>
        <fullName evidence="1">RNA-binding protein KhpB N-terminal domain-containing protein</fullName>
    </recommendedName>
</protein>
<comment type="caution">
    <text evidence="2">The sequence shown here is derived from an EMBL/GenBank/DDBJ whole genome shotgun (WGS) entry which is preliminary data.</text>
</comment>
<dbReference type="Pfam" id="PF14804">
    <property type="entry name" value="Jag_N"/>
    <property type="match status" value="1"/>
</dbReference>
<dbReference type="Gene3D" id="3.30.300.20">
    <property type="match status" value="1"/>
</dbReference>
<feature type="domain" description="RNA-binding protein KhpB N-terminal" evidence="1">
    <location>
        <begin position="4"/>
        <end position="55"/>
    </location>
</feature>
<dbReference type="InterPro" id="IPR038247">
    <property type="entry name" value="Jag_N_dom_sf"/>
</dbReference>
<sequence>MEKELEGKSLDQLIEVACQELGCIPEDLELEILEFSSSSFLGIPGKKIRIKAKIKTDKVLSERANRAFMFLKELLNYADLKIDVKVNILKDKMQVEILLSGEDIKYLIQNGAEPLTALEFLTNKVVARALGVGPKIVLKLEGIDIEKEKKLVNAVRRAVEKIKTNKEPQIIKISSQREQKIVVNIIKQEENIDYKIEGEGKQKRVILNWKE</sequence>
<evidence type="ECO:0000259" key="1">
    <source>
        <dbReference type="SMART" id="SM01245"/>
    </source>
</evidence>
<dbReference type="SMART" id="SM01245">
    <property type="entry name" value="Jag_N"/>
    <property type="match status" value="1"/>
</dbReference>
<dbReference type="GO" id="GO:0003723">
    <property type="term" value="F:RNA binding"/>
    <property type="evidence" value="ECO:0007669"/>
    <property type="project" value="InterPro"/>
</dbReference>
<name>A0A7V6CD83_9BACT</name>
<evidence type="ECO:0000313" key="2">
    <source>
        <dbReference type="EMBL" id="HHQ15588.1"/>
    </source>
</evidence>
<reference evidence="2" key="1">
    <citation type="journal article" date="2020" name="mSystems">
        <title>Genome- and Community-Level Interaction Insights into Carbon Utilization and Element Cycling Functions of Hydrothermarchaeota in Hydrothermal Sediment.</title>
        <authorList>
            <person name="Zhou Z."/>
            <person name="Liu Y."/>
            <person name="Xu W."/>
            <person name="Pan J."/>
            <person name="Luo Z.H."/>
            <person name="Li M."/>
        </authorList>
    </citation>
    <scope>NUCLEOTIDE SEQUENCE [LARGE SCALE GENOMIC DNA]</scope>
    <source>
        <strain evidence="2">SpSt-106</strain>
    </source>
</reference>
<dbReference type="InterPro" id="IPR015946">
    <property type="entry name" value="KH_dom-like_a/b"/>
</dbReference>
<dbReference type="PANTHER" id="PTHR35800">
    <property type="entry name" value="PROTEIN JAG"/>
    <property type="match status" value="1"/>
</dbReference>
<dbReference type="PANTHER" id="PTHR35800:SF1">
    <property type="entry name" value="RNA-BINDING PROTEIN KHPB"/>
    <property type="match status" value="1"/>
</dbReference>
<dbReference type="InterPro" id="IPR032782">
    <property type="entry name" value="KhpB_N"/>
</dbReference>
<accession>A0A7V6CD83</accession>
<dbReference type="EMBL" id="DRWR01000033">
    <property type="protein sequence ID" value="HHQ15588.1"/>
    <property type="molecule type" value="Genomic_DNA"/>
</dbReference>
<organism evidence="2">
    <name type="scientific">Thermodesulfobacterium geofontis</name>
    <dbReference type="NCBI Taxonomy" id="1295609"/>
    <lineage>
        <taxon>Bacteria</taxon>
        <taxon>Pseudomonadati</taxon>
        <taxon>Thermodesulfobacteriota</taxon>
        <taxon>Thermodesulfobacteria</taxon>
        <taxon>Thermodesulfobacteriales</taxon>
        <taxon>Thermodesulfobacteriaceae</taxon>
        <taxon>Thermodesulfobacterium</taxon>
    </lineage>
</organism>
<gene>
    <name evidence="2" type="ORF">ENM15_02060</name>
</gene>
<dbReference type="InterPro" id="IPR039247">
    <property type="entry name" value="KhpB"/>
</dbReference>
<dbReference type="Gene3D" id="3.30.30.80">
    <property type="entry name" value="probable RNA-binding protein from clostridium symbiosum atcc 14940"/>
    <property type="match status" value="1"/>
</dbReference>
<dbReference type="AlphaFoldDB" id="A0A7V6CD83"/>
<proteinExistence type="predicted"/>